<dbReference type="GO" id="GO:0051287">
    <property type="term" value="F:NAD binding"/>
    <property type="evidence" value="ECO:0007669"/>
    <property type="project" value="InterPro"/>
</dbReference>
<sequence length="311" mass="33944">MQISHLGIHDSVDAVFPPEQLREALFSIDPNVEVVGDDPDELAGCDAVVTFAHRDGLLDSGLEWVHSIQAGYDRFPLAEFEDAGIILTNSTGIHGTSVGESALGMMLSLSRRLHAFSCQQTDREWNRPDWDEPFTLQHEPLCVVGLGTLGQGIAKRADAIGMHVTGVRRSAESMPHVRKVYANDDLHQAISEARFVALATPLTDATVGLMGTAEFEAMREDAYFINVARGKCADEKALISALEDGEIAGAALDVFEEEPLPEDSSLWGMDDVVVTPHAAAAEIDYYNHIAELVRENVQHIDADEELTNRVV</sequence>
<evidence type="ECO:0000256" key="2">
    <source>
        <dbReference type="ARBA" id="ARBA00023027"/>
    </source>
</evidence>
<keyword evidence="7" id="KW-1185">Reference proteome</keyword>
<dbReference type="CDD" id="cd05300">
    <property type="entry name" value="2-Hacid_dh_1"/>
    <property type="match status" value="1"/>
</dbReference>
<dbReference type="Proteomes" id="UP001501729">
    <property type="component" value="Unassembled WGS sequence"/>
</dbReference>
<keyword evidence="1 3" id="KW-0560">Oxidoreductase</keyword>
<evidence type="ECO:0000256" key="1">
    <source>
        <dbReference type="ARBA" id="ARBA00023002"/>
    </source>
</evidence>
<name>A0AAV3UMN8_9EURY</name>
<dbReference type="Pfam" id="PF00389">
    <property type="entry name" value="2-Hacid_dh"/>
    <property type="match status" value="1"/>
</dbReference>
<keyword evidence="2" id="KW-0520">NAD</keyword>
<evidence type="ECO:0000313" key="7">
    <source>
        <dbReference type="Proteomes" id="UP001501729"/>
    </source>
</evidence>
<evidence type="ECO:0000313" key="6">
    <source>
        <dbReference type="EMBL" id="GAA5058502.1"/>
    </source>
</evidence>
<reference evidence="6 7" key="1">
    <citation type="journal article" date="2019" name="Int. J. Syst. Evol. Microbiol.">
        <title>The Global Catalogue of Microorganisms (GCM) 10K type strain sequencing project: providing services to taxonomists for standard genome sequencing and annotation.</title>
        <authorList>
            <consortium name="The Broad Institute Genomics Platform"/>
            <consortium name="The Broad Institute Genome Sequencing Center for Infectious Disease"/>
            <person name="Wu L."/>
            <person name="Ma J."/>
        </authorList>
    </citation>
    <scope>NUCLEOTIDE SEQUENCE [LARGE SCALE GENOMIC DNA]</scope>
    <source>
        <strain evidence="6 7">JCM 17504</strain>
    </source>
</reference>
<dbReference type="GO" id="GO:0016616">
    <property type="term" value="F:oxidoreductase activity, acting on the CH-OH group of donors, NAD or NADP as acceptor"/>
    <property type="evidence" value="ECO:0007669"/>
    <property type="project" value="InterPro"/>
</dbReference>
<organism evidence="6 7">
    <name type="scientific">Haladaptatus pallidirubidus</name>
    <dbReference type="NCBI Taxonomy" id="1008152"/>
    <lineage>
        <taxon>Archaea</taxon>
        <taxon>Methanobacteriati</taxon>
        <taxon>Methanobacteriota</taxon>
        <taxon>Stenosarchaea group</taxon>
        <taxon>Halobacteria</taxon>
        <taxon>Halobacteriales</taxon>
        <taxon>Haladaptataceae</taxon>
        <taxon>Haladaptatus</taxon>
    </lineage>
</organism>
<evidence type="ECO:0000259" key="5">
    <source>
        <dbReference type="Pfam" id="PF02826"/>
    </source>
</evidence>
<dbReference type="EMBL" id="BAABKX010000015">
    <property type="protein sequence ID" value="GAA5058502.1"/>
    <property type="molecule type" value="Genomic_DNA"/>
</dbReference>
<dbReference type="RefSeq" id="WP_227773730.1">
    <property type="nucleotide sequence ID" value="NZ_BAABKX010000015.1"/>
</dbReference>
<dbReference type="InterPro" id="IPR036291">
    <property type="entry name" value="NAD(P)-bd_dom_sf"/>
</dbReference>
<dbReference type="SUPFAM" id="SSF52283">
    <property type="entry name" value="Formate/glycerate dehydrogenase catalytic domain-like"/>
    <property type="match status" value="1"/>
</dbReference>
<dbReference type="SUPFAM" id="SSF51735">
    <property type="entry name" value="NAD(P)-binding Rossmann-fold domains"/>
    <property type="match status" value="1"/>
</dbReference>
<dbReference type="GeneID" id="68613955"/>
<evidence type="ECO:0000259" key="4">
    <source>
        <dbReference type="Pfam" id="PF00389"/>
    </source>
</evidence>
<proteinExistence type="inferred from homology"/>
<dbReference type="Pfam" id="PF02826">
    <property type="entry name" value="2-Hacid_dh_C"/>
    <property type="match status" value="1"/>
</dbReference>
<dbReference type="AlphaFoldDB" id="A0AAV3UMN8"/>
<dbReference type="NCBIfam" id="NF041369">
    <property type="entry name" value="Dhydh_Halo"/>
    <property type="match status" value="1"/>
</dbReference>
<dbReference type="InterPro" id="IPR054891">
    <property type="entry name" value="Dhydh_Halo"/>
</dbReference>
<protein>
    <submittedName>
        <fullName evidence="6">D-2-hydroxyacid dehydrogenase</fullName>
    </submittedName>
</protein>
<evidence type="ECO:0000256" key="3">
    <source>
        <dbReference type="RuleBase" id="RU003719"/>
    </source>
</evidence>
<dbReference type="InterPro" id="IPR006139">
    <property type="entry name" value="D-isomer_2_OHA_DH_cat_dom"/>
</dbReference>
<comment type="caution">
    <text evidence="6">The sequence shown here is derived from an EMBL/GenBank/DDBJ whole genome shotgun (WGS) entry which is preliminary data.</text>
</comment>
<dbReference type="Gene3D" id="3.40.50.720">
    <property type="entry name" value="NAD(P)-binding Rossmann-like Domain"/>
    <property type="match status" value="2"/>
</dbReference>
<feature type="domain" description="D-isomer specific 2-hydroxyacid dehydrogenase NAD-binding" evidence="5">
    <location>
        <begin position="103"/>
        <end position="279"/>
    </location>
</feature>
<feature type="domain" description="D-isomer specific 2-hydroxyacid dehydrogenase catalytic" evidence="4">
    <location>
        <begin position="41"/>
        <end position="310"/>
    </location>
</feature>
<comment type="similarity">
    <text evidence="3">Belongs to the D-isomer specific 2-hydroxyacid dehydrogenase family.</text>
</comment>
<accession>A0AAV3UMN8</accession>
<dbReference type="PANTHER" id="PTHR43333:SF1">
    <property type="entry name" value="D-ISOMER SPECIFIC 2-HYDROXYACID DEHYDROGENASE NAD-BINDING DOMAIN-CONTAINING PROTEIN"/>
    <property type="match status" value="1"/>
</dbReference>
<dbReference type="InterPro" id="IPR006140">
    <property type="entry name" value="D-isomer_DH_NAD-bd"/>
</dbReference>
<dbReference type="PANTHER" id="PTHR43333">
    <property type="entry name" value="2-HACID_DH_C DOMAIN-CONTAINING PROTEIN"/>
    <property type="match status" value="1"/>
</dbReference>
<gene>
    <name evidence="6" type="ORF">GCM10025751_41600</name>
</gene>